<evidence type="ECO:0000313" key="1">
    <source>
        <dbReference type="EMBL" id="SDZ94635.1"/>
    </source>
</evidence>
<dbReference type="RefSeq" id="WP_092345023.1">
    <property type="nucleotide sequence ID" value="NZ_FNQN01000002.1"/>
</dbReference>
<organism evidence="1 2">
    <name type="scientific">Desulfuromusa kysingii</name>
    <dbReference type="NCBI Taxonomy" id="37625"/>
    <lineage>
        <taxon>Bacteria</taxon>
        <taxon>Pseudomonadati</taxon>
        <taxon>Thermodesulfobacteriota</taxon>
        <taxon>Desulfuromonadia</taxon>
        <taxon>Desulfuromonadales</taxon>
        <taxon>Geopsychrobacteraceae</taxon>
        <taxon>Desulfuromusa</taxon>
    </lineage>
</organism>
<dbReference type="Gene3D" id="3.40.30.10">
    <property type="entry name" value="Glutaredoxin"/>
    <property type="match status" value="1"/>
</dbReference>
<accession>A0A1H3X5E2</accession>
<dbReference type="CDD" id="cd02980">
    <property type="entry name" value="TRX_Fd_family"/>
    <property type="match status" value="1"/>
</dbReference>
<name>A0A1H3X5E2_9BACT</name>
<dbReference type="EMBL" id="FNQN01000002">
    <property type="protein sequence ID" value="SDZ94635.1"/>
    <property type="molecule type" value="Genomic_DNA"/>
</dbReference>
<dbReference type="Proteomes" id="UP000199409">
    <property type="component" value="Unassembled WGS sequence"/>
</dbReference>
<evidence type="ECO:0000313" key="2">
    <source>
        <dbReference type="Proteomes" id="UP000199409"/>
    </source>
</evidence>
<reference evidence="1 2" key="1">
    <citation type="submission" date="2016-10" db="EMBL/GenBank/DDBJ databases">
        <authorList>
            <person name="de Groot N.N."/>
        </authorList>
    </citation>
    <scope>NUCLEOTIDE SEQUENCE [LARGE SCALE GENOMIC DNA]</scope>
    <source>
        <strain evidence="1 2">DSM 7343</strain>
    </source>
</reference>
<evidence type="ECO:0008006" key="3">
    <source>
        <dbReference type="Google" id="ProtNLM"/>
    </source>
</evidence>
<gene>
    <name evidence="1" type="ORF">SAMN05660420_00833</name>
</gene>
<dbReference type="AlphaFoldDB" id="A0A1H3X5E2"/>
<keyword evidence="2" id="KW-1185">Reference proteome</keyword>
<dbReference type="InterPro" id="IPR036249">
    <property type="entry name" value="Thioredoxin-like_sf"/>
</dbReference>
<dbReference type="SUPFAM" id="SSF52833">
    <property type="entry name" value="Thioredoxin-like"/>
    <property type="match status" value="1"/>
</dbReference>
<protein>
    <recommendedName>
        <fullName evidence="3">(2Fe-2S) ferredoxin</fullName>
    </recommendedName>
</protein>
<sequence>MLQQNESPYAAHVFVCTNDRDGARKSCADNNSQQVKSRLKAGVEEKGWKGIVRVSTSGCMGLCEKGANVMIYPQKIWFSEVAPDDVAAILATLAALLAED</sequence>
<dbReference type="STRING" id="37625.SAMN05660420_00833"/>
<proteinExistence type="predicted"/>
<dbReference type="OrthoDB" id="9800597at2"/>